<accession>A0A369VY78</accession>
<sequence length="142" mass="15755">MPYKINWNDDKITAVFKRPDGSAFVIRAKNGGMVQVLHSKTFGLTPHPTIENANYVDLDPMMGFFTAMTMDADDFLDWSKKVPMGYGKGLIINKLEAAYNKPAGHMVHCEPPLKALMAFIGAIDERGEADGTHARVREREAA</sequence>
<evidence type="ECO:0000313" key="2">
    <source>
        <dbReference type="Proteomes" id="UP000253918"/>
    </source>
</evidence>
<dbReference type="Proteomes" id="UP000253918">
    <property type="component" value="Unassembled WGS sequence"/>
</dbReference>
<gene>
    <name evidence="1" type="ORF">DVW87_03640</name>
</gene>
<dbReference type="RefSeq" id="WP_114686369.1">
    <property type="nucleotide sequence ID" value="NZ_QQNB01000001.1"/>
</dbReference>
<dbReference type="EMBL" id="QQNB01000001">
    <property type="protein sequence ID" value="RDE06789.1"/>
    <property type="molecule type" value="Genomic_DNA"/>
</dbReference>
<protein>
    <submittedName>
        <fullName evidence="1">Uncharacterized protein</fullName>
    </submittedName>
</protein>
<evidence type="ECO:0000313" key="1">
    <source>
        <dbReference type="EMBL" id="RDE06789.1"/>
    </source>
</evidence>
<dbReference type="AlphaFoldDB" id="A0A369VY78"/>
<proteinExistence type="predicted"/>
<comment type="caution">
    <text evidence="1">The sequence shown here is derived from an EMBL/GenBank/DDBJ whole genome shotgun (WGS) entry which is preliminary data.</text>
</comment>
<keyword evidence="2" id="KW-1185">Reference proteome</keyword>
<name>A0A369VY78_9SPHN</name>
<reference evidence="1 2" key="1">
    <citation type="submission" date="2018-07" db="EMBL/GenBank/DDBJ databases">
        <title>a novel species of Sphingomonas isolated from the rhizosphere soil of Araceae plant.</title>
        <authorList>
            <person name="Zhiyong W."/>
            <person name="Qinglan Z."/>
            <person name="Zhiwei F."/>
            <person name="Ding X."/>
            <person name="Gejiao W."/>
            <person name="Shixue Z."/>
        </authorList>
    </citation>
    <scope>NUCLEOTIDE SEQUENCE [LARGE SCALE GENOMIC DNA]</scope>
    <source>
        <strain evidence="1 2">WZY 27</strain>
    </source>
</reference>
<organism evidence="1 2">
    <name type="scientific">Sphingomonas aracearum</name>
    <dbReference type="NCBI Taxonomy" id="2283317"/>
    <lineage>
        <taxon>Bacteria</taxon>
        <taxon>Pseudomonadati</taxon>
        <taxon>Pseudomonadota</taxon>
        <taxon>Alphaproteobacteria</taxon>
        <taxon>Sphingomonadales</taxon>
        <taxon>Sphingomonadaceae</taxon>
        <taxon>Sphingomonas</taxon>
    </lineage>
</organism>